<dbReference type="Pfam" id="PF07714">
    <property type="entry name" value="PK_Tyr_Ser-Thr"/>
    <property type="match status" value="1"/>
</dbReference>
<dbReference type="GO" id="GO:0004674">
    <property type="term" value="F:protein serine/threonine kinase activity"/>
    <property type="evidence" value="ECO:0007669"/>
    <property type="project" value="TreeGrafter"/>
</dbReference>
<dbReference type="InterPro" id="IPR011009">
    <property type="entry name" value="Kinase-like_dom_sf"/>
</dbReference>
<dbReference type="PANTHER" id="PTHR44329:SF298">
    <property type="entry name" value="MIXED LINEAGE KINASE DOMAIN-LIKE PROTEIN"/>
    <property type="match status" value="1"/>
</dbReference>
<dbReference type="Proteomes" id="UP000217199">
    <property type="component" value="Unassembled WGS sequence"/>
</dbReference>
<comment type="caution">
    <text evidence="4">The sequence shown here is derived from an EMBL/GenBank/DDBJ whole genome shotgun (WGS) entry which is preliminary data.</text>
</comment>
<reference evidence="4 5" key="1">
    <citation type="journal article" date="2017" name="Mol. Ecol.">
        <title>Comparative and population genomic landscape of Phellinus noxius: A hypervariable fungus causing root rot in trees.</title>
        <authorList>
            <person name="Chung C.L."/>
            <person name="Lee T.J."/>
            <person name="Akiba M."/>
            <person name="Lee H.H."/>
            <person name="Kuo T.H."/>
            <person name="Liu D."/>
            <person name="Ke H.M."/>
            <person name="Yokoi T."/>
            <person name="Roa M.B."/>
            <person name="Lu M.J."/>
            <person name="Chang Y.Y."/>
            <person name="Ann P.J."/>
            <person name="Tsai J.N."/>
            <person name="Chen C.Y."/>
            <person name="Tzean S.S."/>
            <person name="Ota Y."/>
            <person name="Hattori T."/>
            <person name="Sahashi N."/>
            <person name="Liou R.F."/>
            <person name="Kikuchi T."/>
            <person name="Tsai I.J."/>
        </authorList>
    </citation>
    <scope>NUCLEOTIDE SEQUENCE [LARGE SCALE GENOMIC DNA]</scope>
    <source>
        <strain evidence="4 5">FFPRI411160</strain>
    </source>
</reference>
<dbReference type="GO" id="GO:0005524">
    <property type="term" value="F:ATP binding"/>
    <property type="evidence" value="ECO:0007669"/>
    <property type="project" value="UniProtKB-KW"/>
</dbReference>
<dbReference type="SMART" id="SM00220">
    <property type="entry name" value="S_TKc"/>
    <property type="match status" value="1"/>
</dbReference>
<dbReference type="AlphaFoldDB" id="A0A286U588"/>
<dbReference type="PROSITE" id="PS50011">
    <property type="entry name" value="PROTEIN_KINASE_DOM"/>
    <property type="match status" value="1"/>
</dbReference>
<dbReference type="InParanoid" id="A0A286U588"/>
<organism evidence="4 5">
    <name type="scientific">Pyrrhoderma noxium</name>
    <dbReference type="NCBI Taxonomy" id="2282107"/>
    <lineage>
        <taxon>Eukaryota</taxon>
        <taxon>Fungi</taxon>
        <taxon>Dikarya</taxon>
        <taxon>Basidiomycota</taxon>
        <taxon>Agaricomycotina</taxon>
        <taxon>Agaricomycetes</taxon>
        <taxon>Hymenochaetales</taxon>
        <taxon>Hymenochaetaceae</taxon>
        <taxon>Pyrrhoderma</taxon>
    </lineage>
</organism>
<dbReference type="STRING" id="2282107.A0A286U588"/>
<keyword evidence="4" id="KW-0418">Kinase</keyword>
<proteinExistence type="predicted"/>
<evidence type="ECO:0000259" key="3">
    <source>
        <dbReference type="PROSITE" id="PS50011"/>
    </source>
</evidence>
<accession>A0A286U588</accession>
<evidence type="ECO:0000256" key="1">
    <source>
        <dbReference type="ARBA" id="ARBA00022741"/>
    </source>
</evidence>
<evidence type="ECO:0000313" key="5">
    <source>
        <dbReference type="Proteomes" id="UP000217199"/>
    </source>
</evidence>
<keyword evidence="5" id="KW-1185">Reference proteome</keyword>
<keyword evidence="2" id="KW-0067">ATP-binding</keyword>
<feature type="domain" description="Protein kinase" evidence="3">
    <location>
        <begin position="1"/>
        <end position="271"/>
    </location>
</feature>
<keyword evidence="4" id="KW-0808">Transferase</keyword>
<dbReference type="OrthoDB" id="1924919at2759"/>
<protein>
    <submittedName>
        <fullName evidence="4">Kinase</fullName>
    </submittedName>
</protein>
<evidence type="ECO:0000313" key="4">
    <source>
        <dbReference type="EMBL" id="PAV14735.1"/>
    </source>
</evidence>
<name>A0A286U588_9AGAM</name>
<dbReference type="EMBL" id="NBII01000012">
    <property type="protein sequence ID" value="PAV14735.1"/>
    <property type="molecule type" value="Genomic_DNA"/>
</dbReference>
<dbReference type="SUPFAM" id="SSF56112">
    <property type="entry name" value="Protein kinase-like (PK-like)"/>
    <property type="match status" value="1"/>
</dbReference>
<dbReference type="InterPro" id="IPR008271">
    <property type="entry name" value="Ser/Thr_kinase_AS"/>
</dbReference>
<dbReference type="InterPro" id="IPR001245">
    <property type="entry name" value="Ser-Thr/Tyr_kinase_cat_dom"/>
</dbReference>
<dbReference type="InterPro" id="IPR000719">
    <property type="entry name" value="Prot_kinase_dom"/>
</dbReference>
<dbReference type="InterPro" id="IPR051681">
    <property type="entry name" value="Ser/Thr_Kinases-Pseudokinases"/>
</dbReference>
<sequence length="364" mass="41663">MLSLCLFSVFLGMKRININIFYPTKRAIAIKRLRFYMKEDIVMLFEKEISVWSNLRHKNIVPLLGFAFDSESGYPLLISDWMDNGSAWDYVTKNPKCDVFQLVHDIARGLSYLHDNRLVHSDIKTDNVLISSDGVAMLCDFGMTRVITSSMSYKTSSSGGNKGTSRYLAYELVALADKYPIHTKASDVWAFGMTVYELLTCQRAYGDRNEVQTSFAIYKRELPSLPTFDQISHRITDGHIFQKLVEICVSCWEHNPEQRIDMIAILYHLSLLSNHCSSSNISALSDVQTDLALVEPEIPPEIPTEMVLPPEETDPVEDLREIVTKANIDDLTASQEWKKGRRLIEKSLRKFALDFVSDAQKRWR</sequence>
<gene>
    <name evidence="4" type="ORF">PNOK_0981300</name>
</gene>
<dbReference type="PROSITE" id="PS00108">
    <property type="entry name" value="PROTEIN_KINASE_ST"/>
    <property type="match status" value="1"/>
</dbReference>
<evidence type="ECO:0000256" key="2">
    <source>
        <dbReference type="ARBA" id="ARBA00022840"/>
    </source>
</evidence>
<keyword evidence="1" id="KW-0547">Nucleotide-binding</keyword>
<dbReference type="Gene3D" id="1.10.510.10">
    <property type="entry name" value="Transferase(Phosphotransferase) domain 1"/>
    <property type="match status" value="1"/>
</dbReference>
<dbReference type="PANTHER" id="PTHR44329">
    <property type="entry name" value="SERINE/THREONINE-PROTEIN KINASE TNNI3K-RELATED"/>
    <property type="match status" value="1"/>
</dbReference>